<evidence type="ECO:0000256" key="1">
    <source>
        <dbReference type="ARBA" id="ARBA00004651"/>
    </source>
</evidence>
<feature type="transmembrane region" description="Helical" evidence="9">
    <location>
        <begin position="101"/>
        <end position="121"/>
    </location>
</feature>
<evidence type="ECO:0000256" key="2">
    <source>
        <dbReference type="ARBA" id="ARBA00022448"/>
    </source>
</evidence>
<feature type="transmembrane region" description="Helical" evidence="9">
    <location>
        <begin position="6"/>
        <end position="27"/>
    </location>
</feature>
<dbReference type="AlphaFoldDB" id="A0A852TQP9"/>
<dbReference type="InterPro" id="IPR052157">
    <property type="entry name" value="BCAA_transport_permease"/>
</dbReference>
<name>A0A852TQP9_9ACTN</name>
<feature type="transmembrane region" description="Helical" evidence="9">
    <location>
        <begin position="148"/>
        <end position="165"/>
    </location>
</feature>
<feature type="transmembrane region" description="Helical" evidence="9">
    <location>
        <begin position="229"/>
        <end position="256"/>
    </location>
</feature>
<evidence type="ECO:0000313" key="11">
    <source>
        <dbReference type="Proteomes" id="UP000589036"/>
    </source>
</evidence>
<dbReference type="PANTHER" id="PTHR11795">
    <property type="entry name" value="BRANCHED-CHAIN AMINO ACID TRANSPORT SYSTEM PERMEASE PROTEIN LIVH"/>
    <property type="match status" value="1"/>
</dbReference>
<keyword evidence="3" id="KW-1003">Cell membrane</keyword>
<dbReference type="InterPro" id="IPR001851">
    <property type="entry name" value="ABC_transp_permease"/>
</dbReference>
<evidence type="ECO:0000256" key="9">
    <source>
        <dbReference type="SAM" id="Phobius"/>
    </source>
</evidence>
<evidence type="ECO:0000256" key="7">
    <source>
        <dbReference type="ARBA" id="ARBA00023136"/>
    </source>
</evidence>
<dbReference type="GO" id="GO:0006865">
    <property type="term" value="P:amino acid transport"/>
    <property type="evidence" value="ECO:0007669"/>
    <property type="project" value="UniProtKB-KW"/>
</dbReference>
<evidence type="ECO:0000256" key="8">
    <source>
        <dbReference type="ARBA" id="ARBA00037998"/>
    </source>
</evidence>
<keyword evidence="2" id="KW-0813">Transport</keyword>
<dbReference type="Proteomes" id="UP000589036">
    <property type="component" value="Unassembled WGS sequence"/>
</dbReference>
<comment type="caution">
    <text evidence="10">The sequence shown here is derived from an EMBL/GenBank/DDBJ whole genome shotgun (WGS) entry which is preliminary data.</text>
</comment>
<dbReference type="PANTHER" id="PTHR11795:SF442">
    <property type="entry name" value="ABC TRANSPORTER ATP-BINDING PROTEIN"/>
    <property type="match status" value="1"/>
</dbReference>
<sequence>MSTFVLLVVTGLGLGALYFLIASGLSLIFGLMDVLNFAHGAFLSIGAYGTWWAAAHLPGAGGDGPGFLLAVAFGVAAGTLAATAVELGVIRPLYGRHREQILVTVGLSLATPALLQAVWGADPLPFPRPELVSGTLPVLGAAIPRDRFLLIVAAAAVLLALKAFGSRTRYGLIVRAGVQDRSMVTALGIDVRTAFTLVFAIGGAAAALAGALGGLYFGVVTPTQGVSLLIFAFIVVVIGGTTSVTGCAVASVAVGLVQQFANYYTVSGLGDIAVVAVLAAVLLTRGGGLVVNAGRTA</sequence>
<comment type="subcellular location">
    <subcellularLocation>
        <location evidence="1">Cell membrane</location>
        <topology evidence="1">Multi-pass membrane protein</topology>
    </subcellularLocation>
</comment>
<gene>
    <name evidence="10" type="ORF">HDA32_000737</name>
</gene>
<proteinExistence type="inferred from homology"/>
<feature type="transmembrane region" description="Helical" evidence="9">
    <location>
        <begin position="34"/>
        <end position="54"/>
    </location>
</feature>
<dbReference type="Pfam" id="PF02653">
    <property type="entry name" value="BPD_transp_2"/>
    <property type="match status" value="1"/>
</dbReference>
<protein>
    <submittedName>
        <fullName evidence="10">Branched-chain amino acid transport system permease protein</fullName>
    </submittedName>
</protein>
<evidence type="ECO:0000313" key="10">
    <source>
        <dbReference type="EMBL" id="NYE45617.1"/>
    </source>
</evidence>
<feature type="transmembrane region" description="Helical" evidence="9">
    <location>
        <begin position="263"/>
        <end position="283"/>
    </location>
</feature>
<accession>A0A852TQP9</accession>
<evidence type="ECO:0000256" key="4">
    <source>
        <dbReference type="ARBA" id="ARBA00022692"/>
    </source>
</evidence>
<keyword evidence="4 9" id="KW-0812">Transmembrane</keyword>
<comment type="similarity">
    <text evidence="8">Belongs to the binding-protein-dependent transport system permease family. LivHM subfamily.</text>
</comment>
<feature type="transmembrane region" description="Helical" evidence="9">
    <location>
        <begin position="66"/>
        <end position="89"/>
    </location>
</feature>
<evidence type="ECO:0000256" key="5">
    <source>
        <dbReference type="ARBA" id="ARBA00022970"/>
    </source>
</evidence>
<keyword evidence="7 9" id="KW-0472">Membrane</keyword>
<keyword evidence="5" id="KW-0029">Amino-acid transport</keyword>
<reference evidence="10 11" key="1">
    <citation type="submission" date="2020-07" db="EMBL/GenBank/DDBJ databases">
        <title>Sequencing the genomes of 1000 actinobacteria strains.</title>
        <authorList>
            <person name="Klenk H.-P."/>
        </authorList>
    </citation>
    <scope>NUCLEOTIDE SEQUENCE [LARGE SCALE GENOMIC DNA]</scope>
    <source>
        <strain evidence="10 11">CXB654</strain>
    </source>
</reference>
<keyword evidence="11" id="KW-1185">Reference proteome</keyword>
<feature type="transmembrane region" description="Helical" evidence="9">
    <location>
        <begin position="193"/>
        <end position="217"/>
    </location>
</feature>
<dbReference type="GO" id="GO:0005886">
    <property type="term" value="C:plasma membrane"/>
    <property type="evidence" value="ECO:0007669"/>
    <property type="project" value="UniProtKB-SubCell"/>
</dbReference>
<keyword evidence="6 9" id="KW-1133">Transmembrane helix</keyword>
<dbReference type="EMBL" id="JACCCC010000001">
    <property type="protein sequence ID" value="NYE45617.1"/>
    <property type="molecule type" value="Genomic_DNA"/>
</dbReference>
<dbReference type="RefSeq" id="WP_179641800.1">
    <property type="nucleotide sequence ID" value="NZ_BAAAYY010000002.1"/>
</dbReference>
<evidence type="ECO:0000256" key="6">
    <source>
        <dbReference type="ARBA" id="ARBA00022989"/>
    </source>
</evidence>
<organism evidence="10 11">
    <name type="scientific">Spinactinospora alkalitolerans</name>
    <dbReference type="NCBI Taxonomy" id="687207"/>
    <lineage>
        <taxon>Bacteria</taxon>
        <taxon>Bacillati</taxon>
        <taxon>Actinomycetota</taxon>
        <taxon>Actinomycetes</taxon>
        <taxon>Streptosporangiales</taxon>
        <taxon>Nocardiopsidaceae</taxon>
        <taxon>Spinactinospora</taxon>
    </lineage>
</organism>
<evidence type="ECO:0000256" key="3">
    <source>
        <dbReference type="ARBA" id="ARBA00022475"/>
    </source>
</evidence>
<dbReference type="GO" id="GO:0022857">
    <property type="term" value="F:transmembrane transporter activity"/>
    <property type="evidence" value="ECO:0007669"/>
    <property type="project" value="InterPro"/>
</dbReference>
<dbReference type="CDD" id="cd06582">
    <property type="entry name" value="TM_PBP1_LivH_like"/>
    <property type="match status" value="1"/>
</dbReference>